<accession>A0A165BX18</accession>
<evidence type="ECO:0000313" key="1">
    <source>
        <dbReference type="EMBL" id="KZV81401.1"/>
    </source>
</evidence>
<dbReference type="Proteomes" id="UP000077266">
    <property type="component" value="Unassembled WGS sequence"/>
</dbReference>
<dbReference type="EMBL" id="KV426394">
    <property type="protein sequence ID" value="KZV81401.1"/>
    <property type="molecule type" value="Genomic_DNA"/>
</dbReference>
<protein>
    <submittedName>
        <fullName evidence="1">Uncharacterized protein</fullName>
    </submittedName>
</protein>
<reference evidence="1 2" key="1">
    <citation type="journal article" date="2016" name="Mol. Biol. Evol.">
        <title>Comparative Genomics of Early-Diverging Mushroom-Forming Fungi Provides Insights into the Origins of Lignocellulose Decay Capabilities.</title>
        <authorList>
            <person name="Nagy L.G."/>
            <person name="Riley R."/>
            <person name="Tritt A."/>
            <person name="Adam C."/>
            <person name="Daum C."/>
            <person name="Floudas D."/>
            <person name="Sun H."/>
            <person name="Yadav J.S."/>
            <person name="Pangilinan J."/>
            <person name="Larsson K.H."/>
            <person name="Matsuura K."/>
            <person name="Barry K."/>
            <person name="Labutti K."/>
            <person name="Kuo R."/>
            <person name="Ohm R.A."/>
            <person name="Bhattacharya S.S."/>
            <person name="Shirouzu T."/>
            <person name="Yoshinaga Y."/>
            <person name="Martin F.M."/>
            <person name="Grigoriev I.V."/>
            <person name="Hibbett D.S."/>
        </authorList>
    </citation>
    <scope>NUCLEOTIDE SEQUENCE [LARGE SCALE GENOMIC DNA]</scope>
    <source>
        <strain evidence="1 2">HHB12029</strain>
    </source>
</reference>
<feature type="non-terminal residue" evidence="1">
    <location>
        <position position="91"/>
    </location>
</feature>
<dbReference type="InParanoid" id="A0A165BX18"/>
<dbReference type="AlphaFoldDB" id="A0A165BX18"/>
<name>A0A165BX18_EXIGL</name>
<keyword evidence="2" id="KW-1185">Reference proteome</keyword>
<gene>
    <name evidence="1" type="ORF">EXIGLDRAFT_588246</name>
</gene>
<feature type="non-terminal residue" evidence="1">
    <location>
        <position position="1"/>
    </location>
</feature>
<organism evidence="1 2">
    <name type="scientific">Exidia glandulosa HHB12029</name>
    <dbReference type="NCBI Taxonomy" id="1314781"/>
    <lineage>
        <taxon>Eukaryota</taxon>
        <taxon>Fungi</taxon>
        <taxon>Dikarya</taxon>
        <taxon>Basidiomycota</taxon>
        <taxon>Agaricomycotina</taxon>
        <taxon>Agaricomycetes</taxon>
        <taxon>Auriculariales</taxon>
        <taxon>Exidiaceae</taxon>
        <taxon>Exidia</taxon>
    </lineage>
</organism>
<dbReference type="OrthoDB" id="3227225at2759"/>
<proteinExistence type="predicted"/>
<sequence length="91" mass="10741">NDPIAFMTTLETRFADKRPGKRFHALEVQLAVRKKLGEKLMELYDRIQVLSYERKRLRPSTFTLQELDDDIDIFCLLRALPEEYGPLRTSI</sequence>
<evidence type="ECO:0000313" key="2">
    <source>
        <dbReference type="Proteomes" id="UP000077266"/>
    </source>
</evidence>